<feature type="coiled-coil region" evidence="7">
    <location>
        <begin position="65"/>
        <end position="92"/>
    </location>
</feature>
<dbReference type="InterPro" id="IPR006685">
    <property type="entry name" value="MscS_channel_2nd"/>
</dbReference>
<feature type="transmembrane region" description="Helical" evidence="8">
    <location>
        <begin position="594"/>
        <end position="623"/>
    </location>
</feature>
<dbReference type="InterPro" id="IPR049278">
    <property type="entry name" value="MS_channel_C"/>
</dbReference>
<evidence type="ECO:0000256" key="6">
    <source>
        <dbReference type="ARBA" id="ARBA00023136"/>
    </source>
</evidence>
<evidence type="ECO:0000256" key="3">
    <source>
        <dbReference type="ARBA" id="ARBA00022475"/>
    </source>
</evidence>
<evidence type="ECO:0000256" key="4">
    <source>
        <dbReference type="ARBA" id="ARBA00022692"/>
    </source>
</evidence>
<feature type="transmembrane region" description="Helical" evidence="8">
    <location>
        <begin position="565"/>
        <end position="588"/>
    </location>
</feature>
<dbReference type="SUPFAM" id="SSF82689">
    <property type="entry name" value="Mechanosensitive channel protein MscS (YggB), C-terminal domain"/>
    <property type="match status" value="1"/>
</dbReference>
<feature type="domain" description="Mechanosensitive ion channel MscS" evidence="9">
    <location>
        <begin position="611"/>
        <end position="676"/>
    </location>
</feature>
<accession>A0ABY7YXB5</accession>
<dbReference type="InterPro" id="IPR052702">
    <property type="entry name" value="MscS-like_channel"/>
</dbReference>
<feature type="transmembrane region" description="Helical" evidence="8">
    <location>
        <begin position="293"/>
        <end position="313"/>
    </location>
</feature>
<gene>
    <name evidence="12" type="ORF">PSQ90_00595</name>
</gene>
<feature type="transmembrane region" description="Helical" evidence="8">
    <location>
        <begin position="408"/>
        <end position="429"/>
    </location>
</feature>
<keyword evidence="13" id="KW-1185">Reference proteome</keyword>
<dbReference type="SUPFAM" id="SSF50182">
    <property type="entry name" value="Sm-like ribonucleoproteins"/>
    <property type="match status" value="1"/>
</dbReference>
<dbReference type="Gene3D" id="2.30.30.60">
    <property type="match status" value="1"/>
</dbReference>
<feature type="domain" description="Mechanosensitive ion channel MscS C-terminal" evidence="11">
    <location>
        <begin position="685"/>
        <end position="767"/>
    </location>
</feature>
<dbReference type="InterPro" id="IPR010920">
    <property type="entry name" value="LSM_dom_sf"/>
</dbReference>
<protein>
    <submittedName>
        <fullName evidence="12">DUF3772 domain-containing protein</fullName>
    </submittedName>
</protein>
<evidence type="ECO:0000256" key="7">
    <source>
        <dbReference type="SAM" id="Coils"/>
    </source>
</evidence>
<feature type="transmembrane region" description="Helical" evidence="8">
    <location>
        <begin position="216"/>
        <end position="237"/>
    </location>
</feature>
<comment type="similarity">
    <text evidence="2">Belongs to the MscS (TC 1.A.23) family.</text>
</comment>
<sequence length="796" mass="85061">MAAANIRRILPFSNIVPARTLIALVLVLALVLALSTGSRAQSTFEGQVAAWDRVASRAEDVLQQAQASSQALEILRLEVAEQRAEAQAIVERGSVSVRSLRAQMATLGPAPADSETEAEAIAAQRSALRDKIAAANAPVLAAQQAYERAEVIIKEIDILVRSGIYEELLNRVPSPLFPGNWVLAVQEMGSYFGVLGREAQQGLSRADRSARFFGQLPAALTLGAAGLLVLLVFFPFVQRRLDRHLLRATKTSRLVGGLARTIRLVVPLIGGELLAIAILVLQLDSFGARNLLVLLPVLPILIVLAYWLSHLVFAPNLPKFRLVAMGDDQARRGFWWATALGPVLAIESVVESVQTDFAFSDGASSVLSSLVVLGGAAILWQLAAVLLQGNAESEDRPSAEGDVNFSALVARLLQVISLVATVCVLLGYVQLSKQFFIPAILSLGLIAFGMTLHRTLVSGPGSLLGTRLHNDQLTTLLPILVAMVLAIASLPLLALIWGARVADLSEFWILITQGVDIGGIRLSLNGVVLLIIVFGIGLVITQWLQLVFRTSVLSKTQIDAGARNAVVTGVGYCGITISAVAAIAAAGLDLSNLAIVAGALSVGIGFGLQAIVSNFVSGIILLIERPVKQGDWIEVSGYSGIVRKIAVRSTRIETFDRHDVIVPNSDLITGTVKNMTLSSNVGRVILQIGVAYGSEVEAVKTVLESAAHAHKLVMSYPEPLVLFKDLGASSLDFELRCFISDVSSTLNVRSDLLFDIYAKLSEAGIEIPFPRQDITIRNVGELKNTIALAQSNQTDE</sequence>
<dbReference type="PANTHER" id="PTHR30347">
    <property type="entry name" value="POTASSIUM CHANNEL RELATED"/>
    <property type="match status" value="1"/>
</dbReference>
<evidence type="ECO:0000259" key="10">
    <source>
        <dbReference type="Pfam" id="PF12607"/>
    </source>
</evidence>
<dbReference type="Proteomes" id="UP001222118">
    <property type="component" value="Chromosome"/>
</dbReference>
<keyword evidence="7" id="KW-0175">Coiled coil</keyword>
<dbReference type="SUPFAM" id="SSF82861">
    <property type="entry name" value="Mechanosensitive channel protein MscS (YggB), transmembrane region"/>
    <property type="match status" value="1"/>
</dbReference>
<dbReference type="RefSeq" id="WP_282211513.1">
    <property type="nucleotide sequence ID" value="NZ_CP118247.1"/>
</dbReference>
<feature type="transmembrane region" description="Helical" evidence="8">
    <location>
        <begin position="258"/>
        <end position="281"/>
    </location>
</feature>
<keyword evidence="3" id="KW-1003">Cell membrane</keyword>
<dbReference type="InterPro" id="IPR011014">
    <property type="entry name" value="MscS_channel_TM-2"/>
</dbReference>
<dbReference type="Gene3D" id="3.30.70.100">
    <property type="match status" value="1"/>
</dbReference>
<feature type="transmembrane region" description="Helical" evidence="8">
    <location>
        <begin position="366"/>
        <end position="387"/>
    </location>
</feature>
<reference evidence="12 13" key="1">
    <citation type="submission" date="2023-02" db="EMBL/GenBank/DDBJ databases">
        <title>Devosia chondri sp. nov., isolated from the phycosphere of marine algae.</title>
        <authorList>
            <person name="Kim J.M."/>
            <person name="Lee J.K."/>
            <person name="Choi B.J."/>
            <person name="Bayburt H."/>
            <person name="Jeon C.O."/>
        </authorList>
    </citation>
    <scope>NUCLEOTIDE SEQUENCE [LARGE SCALE GENOMIC DNA]</scope>
    <source>
        <strain evidence="12 13">G2-5</strain>
    </source>
</reference>
<dbReference type="PROSITE" id="PS01246">
    <property type="entry name" value="UPF0003"/>
    <property type="match status" value="1"/>
</dbReference>
<dbReference type="Pfam" id="PF12607">
    <property type="entry name" value="DUF3772"/>
    <property type="match status" value="1"/>
</dbReference>
<proteinExistence type="inferred from homology"/>
<dbReference type="Gene3D" id="1.10.287.1260">
    <property type="match status" value="1"/>
</dbReference>
<evidence type="ECO:0000313" key="13">
    <source>
        <dbReference type="Proteomes" id="UP001222118"/>
    </source>
</evidence>
<feature type="transmembrane region" description="Helical" evidence="8">
    <location>
        <begin position="519"/>
        <end position="544"/>
    </location>
</feature>
<dbReference type="EMBL" id="CP118247">
    <property type="protein sequence ID" value="WDR05999.1"/>
    <property type="molecule type" value="Genomic_DNA"/>
</dbReference>
<keyword evidence="4 8" id="KW-0812">Transmembrane</keyword>
<evidence type="ECO:0000259" key="11">
    <source>
        <dbReference type="Pfam" id="PF21082"/>
    </source>
</evidence>
<evidence type="ECO:0000259" key="9">
    <source>
        <dbReference type="Pfam" id="PF00924"/>
    </source>
</evidence>
<comment type="subcellular location">
    <subcellularLocation>
        <location evidence="1">Cell membrane</location>
        <topology evidence="1">Multi-pass membrane protein</topology>
    </subcellularLocation>
</comment>
<evidence type="ECO:0000256" key="5">
    <source>
        <dbReference type="ARBA" id="ARBA00022989"/>
    </source>
</evidence>
<dbReference type="Pfam" id="PF21082">
    <property type="entry name" value="MS_channel_3rd"/>
    <property type="match status" value="1"/>
</dbReference>
<evidence type="ECO:0000313" key="12">
    <source>
        <dbReference type="EMBL" id="WDR05999.1"/>
    </source>
</evidence>
<dbReference type="InterPro" id="IPR022249">
    <property type="entry name" value="DUF3772"/>
</dbReference>
<name>A0ABY7YXB5_9HYPH</name>
<feature type="transmembrane region" description="Helical" evidence="8">
    <location>
        <begin position="473"/>
        <end position="499"/>
    </location>
</feature>
<keyword evidence="5 8" id="KW-1133">Transmembrane helix</keyword>
<evidence type="ECO:0000256" key="1">
    <source>
        <dbReference type="ARBA" id="ARBA00004651"/>
    </source>
</evidence>
<organism evidence="12 13">
    <name type="scientific">Devosia rhodophyticola</name>
    <dbReference type="NCBI Taxonomy" id="3026423"/>
    <lineage>
        <taxon>Bacteria</taxon>
        <taxon>Pseudomonadati</taxon>
        <taxon>Pseudomonadota</taxon>
        <taxon>Alphaproteobacteria</taxon>
        <taxon>Hyphomicrobiales</taxon>
        <taxon>Devosiaceae</taxon>
        <taxon>Devosia</taxon>
    </lineage>
</organism>
<dbReference type="InterPro" id="IPR011066">
    <property type="entry name" value="MscS_channel_C_sf"/>
</dbReference>
<evidence type="ECO:0000256" key="2">
    <source>
        <dbReference type="ARBA" id="ARBA00008017"/>
    </source>
</evidence>
<keyword evidence="6 8" id="KW-0472">Membrane</keyword>
<feature type="transmembrane region" description="Helical" evidence="8">
    <location>
        <begin position="435"/>
        <end position="452"/>
    </location>
</feature>
<dbReference type="Pfam" id="PF00924">
    <property type="entry name" value="MS_channel_2nd"/>
    <property type="match status" value="1"/>
</dbReference>
<dbReference type="InterPro" id="IPR006686">
    <property type="entry name" value="MscS_channel_CS"/>
</dbReference>
<dbReference type="InterPro" id="IPR023408">
    <property type="entry name" value="MscS_beta-dom_sf"/>
</dbReference>
<evidence type="ECO:0000256" key="8">
    <source>
        <dbReference type="SAM" id="Phobius"/>
    </source>
</evidence>
<feature type="transmembrane region" description="Helical" evidence="8">
    <location>
        <begin position="334"/>
        <end position="354"/>
    </location>
</feature>
<feature type="domain" description="DUF3772" evidence="10">
    <location>
        <begin position="141"/>
        <end position="200"/>
    </location>
</feature>
<dbReference type="PANTHER" id="PTHR30347:SF1">
    <property type="entry name" value="MECHANOSENSITIVE CHANNEL MSCK"/>
    <property type="match status" value="1"/>
</dbReference>